<dbReference type="AlphaFoldDB" id="A0A644TXK4"/>
<dbReference type="InterPro" id="IPR013155">
    <property type="entry name" value="M/V/L/I-tRNA-synth_anticd-bd"/>
</dbReference>
<dbReference type="InterPro" id="IPR037118">
    <property type="entry name" value="Val-tRNA_synth_C_sf"/>
</dbReference>
<keyword evidence="6" id="KW-0547">Nucleotide-binding</keyword>
<evidence type="ECO:0000256" key="8">
    <source>
        <dbReference type="ARBA" id="ARBA00022917"/>
    </source>
</evidence>
<dbReference type="Pfam" id="PF08264">
    <property type="entry name" value="Anticodon_1"/>
    <property type="match status" value="1"/>
</dbReference>
<evidence type="ECO:0000313" key="16">
    <source>
        <dbReference type="EMBL" id="MPL70932.1"/>
    </source>
</evidence>
<dbReference type="Gene3D" id="1.10.287.380">
    <property type="entry name" value="Valyl-tRNA synthetase, C-terminal domain"/>
    <property type="match status" value="1"/>
</dbReference>
<dbReference type="FunFam" id="3.40.50.620:FF:000032">
    <property type="entry name" value="Valine--tRNA ligase"/>
    <property type="match status" value="1"/>
</dbReference>
<evidence type="ECO:0000256" key="1">
    <source>
        <dbReference type="ARBA" id="ARBA00004496"/>
    </source>
</evidence>
<gene>
    <name evidence="16" type="primary">valS_9</name>
    <name evidence="16" type="ORF">SDC9_16694</name>
</gene>
<evidence type="ECO:0000259" key="13">
    <source>
        <dbReference type="Pfam" id="PF00133"/>
    </source>
</evidence>
<dbReference type="GO" id="GO:0004832">
    <property type="term" value="F:valine-tRNA ligase activity"/>
    <property type="evidence" value="ECO:0007669"/>
    <property type="project" value="UniProtKB-EC"/>
</dbReference>
<sequence length="888" mass="101553">MKAIELAKAYDPKSFEDAIYSMWKSEGCFQPSDDKSQHPFTIVIPPPNVTGVLHLGHALDNCLQDIQIRYRRMTRRPTLWLPGTDHAGIATQNVVEKKLRKEGKDKRDIGREAFVEETWKVAKEHKAIILRQLAKIGSSVDWTRERFTLDEGLSRAVREVFVSLYERGLIYKGEYLVNWCTSCGTAISDDEVEHDDEPGSMWHIWYELAEGPCPECPSGRIEIATTRPETLLGDTAVAAHPEDGRYKGLIGKMLKLPLTDRLIPLIADSYVDREFGTGLVKITPAHDPNDFEVGNRHNLPRVNILNPDGSLSGNAPEKYRGLKVPEARKAVLADLEALGLLKSEEKLIHAVGHCYRCHTSIEPYLSKQWFVRMKPLAEKALSAWRSGDVVFFPRKWENTYAHWMENIRDWCISRQLWWGHRIPAFYCKHCGAVLVEREDPLICPKCGSSELYQDEDVLDTWFSSWLWPFSTLGWPKDTADFRRFYPTSALVTGYDIIFFWVARMIMAGMEFTGQSPFQEVFIHGLIRDKQGRKMSKSLGNGIDPLEIVEEYGADALKFTLAYNCASGQDILLDKDSFKMGSKFANKVWNASRYILMNLEGRQFLSPEAISHNDLDKWILHRLDQAASQTTEALRSWRFNDAAQTVYAYFWDDFCDWYIEASKLSTKFGDEAEKDRATTVLLHILEESLRLLHPFLPFVTEEIYGMLPNATGRLIVQRWPESDESRRSPELAEKFESLRELVTMGRSLRSEFQIPQEARMPLQIKLDASFKAANFLKRNAALIGLLVGGPEPLFLDATASKPSGSIALAGRGFELFIQIRELIDIQKLLVRFLKDIDREETFAQKLSARLANRAFLDAAPPEIVEQERRKLAEAQNRSVKLRRYVEDLS</sequence>
<feature type="domain" description="Methionyl/Valyl/Leucyl/Isoleucyl-tRNA synthetase anticodon-binding" evidence="14">
    <location>
        <begin position="615"/>
        <end position="758"/>
    </location>
</feature>
<keyword evidence="8" id="KW-0648">Protein biosynthesis</keyword>
<dbReference type="SUPFAM" id="SSF47323">
    <property type="entry name" value="Anticodon-binding domain of a subclass of class I aminoacyl-tRNA synthetases"/>
    <property type="match status" value="1"/>
</dbReference>
<keyword evidence="10" id="KW-0030">Aminoacyl-tRNA synthetase</keyword>
<dbReference type="InterPro" id="IPR019499">
    <property type="entry name" value="Val-tRNA_synth_tRNA-bd"/>
</dbReference>
<dbReference type="InterPro" id="IPR002303">
    <property type="entry name" value="Valyl-tRNA_ligase"/>
</dbReference>
<dbReference type="PRINTS" id="PR00986">
    <property type="entry name" value="TRNASYNTHVAL"/>
</dbReference>
<dbReference type="CDD" id="cd07962">
    <property type="entry name" value="Anticodon_Ia_Val"/>
    <property type="match status" value="1"/>
</dbReference>
<dbReference type="InterPro" id="IPR033705">
    <property type="entry name" value="Anticodon_Ia_Val"/>
</dbReference>
<keyword evidence="9" id="KW-0175">Coiled coil</keyword>
<dbReference type="SUPFAM" id="SSF46589">
    <property type="entry name" value="tRNA-binding arm"/>
    <property type="match status" value="1"/>
</dbReference>
<dbReference type="SUPFAM" id="SSF52374">
    <property type="entry name" value="Nucleotidylyl transferase"/>
    <property type="match status" value="1"/>
</dbReference>
<dbReference type="GO" id="GO:0005524">
    <property type="term" value="F:ATP binding"/>
    <property type="evidence" value="ECO:0007669"/>
    <property type="project" value="UniProtKB-KW"/>
</dbReference>
<dbReference type="InterPro" id="IPR009080">
    <property type="entry name" value="tRNAsynth_Ia_anticodon-bd"/>
</dbReference>
<dbReference type="InterPro" id="IPR001412">
    <property type="entry name" value="aa-tRNA-synth_I_CS"/>
</dbReference>
<dbReference type="InterPro" id="IPR010978">
    <property type="entry name" value="tRNA-bd_arm"/>
</dbReference>
<keyword evidence="5 16" id="KW-0436">Ligase</keyword>
<dbReference type="InterPro" id="IPR014729">
    <property type="entry name" value="Rossmann-like_a/b/a_fold"/>
</dbReference>
<evidence type="ECO:0000256" key="4">
    <source>
        <dbReference type="ARBA" id="ARBA00022490"/>
    </source>
</evidence>
<dbReference type="InterPro" id="IPR009008">
    <property type="entry name" value="Val/Leu/Ile-tRNA-synth_edit"/>
</dbReference>
<evidence type="ECO:0000256" key="7">
    <source>
        <dbReference type="ARBA" id="ARBA00022840"/>
    </source>
</evidence>
<feature type="domain" description="Valyl-tRNA synthetase tRNA-binding arm" evidence="15">
    <location>
        <begin position="823"/>
        <end position="887"/>
    </location>
</feature>
<dbReference type="GO" id="GO:0006438">
    <property type="term" value="P:valyl-tRNA aminoacylation"/>
    <property type="evidence" value="ECO:0007669"/>
    <property type="project" value="InterPro"/>
</dbReference>
<dbReference type="Pfam" id="PF10458">
    <property type="entry name" value="Val_tRNA-synt_C"/>
    <property type="match status" value="1"/>
</dbReference>
<comment type="subunit">
    <text evidence="2">Monomer.</text>
</comment>
<dbReference type="GO" id="GO:0002161">
    <property type="term" value="F:aminoacyl-tRNA deacylase activity"/>
    <property type="evidence" value="ECO:0007669"/>
    <property type="project" value="InterPro"/>
</dbReference>
<accession>A0A644TXK4</accession>
<evidence type="ECO:0000259" key="14">
    <source>
        <dbReference type="Pfam" id="PF08264"/>
    </source>
</evidence>
<dbReference type="GO" id="GO:0005829">
    <property type="term" value="C:cytosol"/>
    <property type="evidence" value="ECO:0007669"/>
    <property type="project" value="TreeGrafter"/>
</dbReference>
<keyword evidence="7" id="KW-0067">ATP-binding</keyword>
<dbReference type="Gene3D" id="1.10.730.10">
    <property type="entry name" value="Isoleucyl-tRNA Synthetase, Domain 1"/>
    <property type="match status" value="1"/>
</dbReference>
<dbReference type="PANTHER" id="PTHR11946">
    <property type="entry name" value="VALYL-TRNA SYNTHETASES"/>
    <property type="match status" value="1"/>
</dbReference>
<dbReference type="SUPFAM" id="SSF50677">
    <property type="entry name" value="ValRS/IleRS/LeuRS editing domain"/>
    <property type="match status" value="1"/>
</dbReference>
<dbReference type="CDD" id="cd00817">
    <property type="entry name" value="ValRS_core"/>
    <property type="match status" value="1"/>
</dbReference>
<dbReference type="PANTHER" id="PTHR11946:SF93">
    <property type="entry name" value="VALINE--TRNA LIGASE, CHLOROPLASTIC_MITOCHONDRIAL 2"/>
    <property type="match status" value="1"/>
</dbReference>
<dbReference type="Pfam" id="PF00133">
    <property type="entry name" value="tRNA-synt_1"/>
    <property type="match status" value="1"/>
</dbReference>
<evidence type="ECO:0000256" key="12">
    <source>
        <dbReference type="ARBA" id="ARBA00047552"/>
    </source>
</evidence>
<name>A0A644TXK4_9ZZZZ</name>
<dbReference type="EC" id="6.1.1.9" evidence="3"/>
<protein>
    <recommendedName>
        <fullName evidence="3">valine--tRNA ligase</fullName>
        <ecNumber evidence="3">6.1.1.9</ecNumber>
    </recommendedName>
    <alternativeName>
        <fullName evidence="11">Valyl-tRNA synthetase</fullName>
    </alternativeName>
</protein>
<evidence type="ECO:0000256" key="6">
    <source>
        <dbReference type="ARBA" id="ARBA00022741"/>
    </source>
</evidence>
<evidence type="ECO:0000256" key="2">
    <source>
        <dbReference type="ARBA" id="ARBA00011245"/>
    </source>
</evidence>
<comment type="subcellular location">
    <subcellularLocation>
        <location evidence="1">Cytoplasm</location>
    </subcellularLocation>
</comment>
<keyword evidence="4" id="KW-0963">Cytoplasm</keyword>
<dbReference type="HAMAP" id="MF_02004">
    <property type="entry name" value="Val_tRNA_synth_type1"/>
    <property type="match status" value="1"/>
</dbReference>
<evidence type="ECO:0000256" key="9">
    <source>
        <dbReference type="ARBA" id="ARBA00023054"/>
    </source>
</evidence>
<comment type="caution">
    <text evidence="16">The sequence shown here is derived from an EMBL/GenBank/DDBJ whole genome shotgun (WGS) entry which is preliminary data.</text>
</comment>
<evidence type="ECO:0000256" key="10">
    <source>
        <dbReference type="ARBA" id="ARBA00023146"/>
    </source>
</evidence>
<organism evidence="16">
    <name type="scientific">bioreactor metagenome</name>
    <dbReference type="NCBI Taxonomy" id="1076179"/>
    <lineage>
        <taxon>unclassified sequences</taxon>
        <taxon>metagenomes</taxon>
        <taxon>ecological metagenomes</taxon>
    </lineage>
</organism>
<evidence type="ECO:0000256" key="5">
    <source>
        <dbReference type="ARBA" id="ARBA00022598"/>
    </source>
</evidence>
<evidence type="ECO:0000259" key="15">
    <source>
        <dbReference type="Pfam" id="PF10458"/>
    </source>
</evidence>
<dbReference type="NCBIfam" id="NF004349">
    <property type="entry name" value="PRK05729.1"/>
    <property type="match status" value="1"/>
</dbReference>
<evidence type="ECO:0000256" key="3">
    <source>
        <dbReference type="ARBA" id="ARBA00013169"/>
    </source>
</evidence>
<comment type="catalytic activity">
    <reaction evidence="12">
        <text>tRNA(Val) + L-valine + ATP = L-valyl-tRNA(Val) + AMP + diphosphate</text>
        <dbReference type="Rhea" id="RHEA:10704"/>
        <dbReference type="Rhea" id="RHEA-COMP:9672"/>
        <dbReference type="Rhea" id="RHEA-COMP:9708"/>
        <dbReference type="ChEBI" id="CHEBI:30616"/>
        <dbReference type="ChEBI" id="CHEBI:33019"/>
        <dbReference type="ChEBI" id="CHEBI:57762"/>
        <dbReference type="ChEBI" id="CHEBI:78442"/>
        <dbReference type="ChEBI" id="CHEBI:78537"/>
        <dbReference type="ChEBI" id="CHEBI:456215"/>
        <dbReference type="EC" id="6.1.1.9"/>
    </reaction>
</comment>
<dbReference type="Gene3D" id="3.40.50.620">
    <property type="entry name" value="HUPs"/>
    <property type="match status" value="2"/>
</dbReference>
<dbReference type="NCBIfam" id="TIGR00422">
    <property type="entry name" value="valS"/>
    <property type="match status" value="1"/>
</dbReference>
<feature type="domain" description="Aminoacyl-tRNA synthetase class Ia" evidence="13">
    <location>
        <begin position="19"/>
        <end position="572"/>
    </location>
</feature>
<dbReference type="InterPro" id="IPR002300">
    <property type="entry name" value="aa-tRNA-synth_Ia"/>
</dbReference>
<dbReference type="EMBL" id="VSSQ01000055">
    <property type="protein sequence ID" value="MPL70932.1"/>
    <property type="molecule type" value="Genomic_DNA"/>
</dbReference>
<evidence type="ECO:0000256" key="11">
    <source>
        <dbReference type="ARBA" id="ARBA00029936"/>
    </source>
</evidence>
<reference evidence="16" key="1">
    <citation type="submission" date="2019-08" db="EMBL/GenBank/DDBJ databases">
        <authorList>
            <person name="Kucharzyk K."/>
            <person name="Murdoch R.W."/>
            <person name="Higgins S."/>
            <person name="Loffler F."/>
        </authorList>
    </citation>
    <scope>NUCLEOTIDE SEQUENCE</scope>
</reference>
<dbReference type="PROSITE" id="PS00178">
    <property type="entry name" value="AA_TRNA_LIGASE_I"/>
    <property type="match status" value="1"/>
</dbReference>
<dbReference type="FunFam" id="3.40.50.620:FF:000098">
    <property type="entry name" value="Valine--tRNA ligase"/>
    <property type="match status" value="1"/>
</dbReference>
<proteinExistence type="inferred from homology"/>